<gene>
    <name evidence="11 16" type="primary">valS</name>
    <name evidence="16" type="ordered locus">TSC_c14920</name>
</gene>
<dbReference type="Gene3D" id="3.40.50.620">
    <property type="entry name" value="HUPs"/>
    <property type="match status" value="2"/>
</dbReference>
<evidence type="ECO:0000313" key="17">
    <source>
        <dbReference type="Proteomes" id="UP000008087"/>
    </source>
</evidence>
<dbReference type="GO" id="GO:0005524">
    <property type="term" value="F:ATP binding"/>
    <property type="evidence" value="ECO:0007669"/>
    <property type="project" value="UniProtKB-UniRule"/>
</dbReference>
<dbReference type="Gene3D" id="1.10.287.380">
    <property type="entry name" value="Valyl-tRNA synthetase, C-terminal domain"/>
    <property type="match status" value="1"/>
</dbReference>
<dbReference type="EMBL" id="CP001962">
    <property type="protein sequence ID" value="ADW22109.1"/>
    <property type="molecule type" value="Genomic_DNA"/>
</dbReference>
<dbReference type="Gene3D" id="3.90.740.10">
    <property type="entry name" value="Valyl/Leucyl/Isoleucyl-tRNA synthetase, editing domain"/>
    <property type="match status" value="1"/>
</dbReference>
<keyword evidence="9 11" id="KW-0030">Aminoacyl-tRNA synthetase</keyword>
<keyword evidence="5 11" id="KW-0547">Nucleotide-binding</keyword>
<feature type="short sequence motif" description="'KMSKS' region" evidence="11">
    <location>
        <begin position="557"/>
        <end position="561"/>
    </location>
</feature>
<comment type="domain">
    <text evidence="11">The C-terminal coiled-coil domain is crucial for aminoacylation activity.</text>
</comment>
<dbReference type="GO" id="GO:0046872">
    <property type="term" value="F:metal ion binding"/>
    <property type="evidence" value="ECO:0007669"/>
    <property type="project" value="UniProtKB-KW"/>
</dbReference>
<dbReference type="InterPro" id="IPR009008">
    <property type="entry name" value="Val/Leu/Ile-tRNA-synth_edit"/>
</dbReference>
<evidence type="ECO:0000256" key="2">
    <source>
        <dbReference type="ARBA" id="ARBA00022490"/>
    </source>
</evidence>
<feature type="coiled-coil region" evidence="11">
    <location>
        <begin position="831"/>
        <end position="890"/>
    </location>
</feature>
<comment type="subcellular location">
    <subcellularLocation>
        <location evidence="11">Cytoplasm</location>
    </subcellularLocation>
</comment>
<dbReference type="PANTHER" id="PTHR11946:SF93">
    <property type="entry name" value="VALINE--TRNA LIGASE, CHLOROPLASTIC_MITOCHONDRIAL 2"/>
    <property type="match status" value="1"/>
</dbReference>
<evidence type="ECO:0000313" key="16">
    <source>
        <dbReference type="EMBL" id="ADW22109.1"/>
    </source>
</evidence>
<keyword evidence="8 11" id="KW-0648">Protein biosynthesis</keyword>
<keyword evidence="7 11" id="KW-0067">ATP-binding</keyword>
<evidence type="ECO:0000256" key="10">
    <source>
        <dbReference type="ARBA" id="ARBA00047552"/>
    </source>
</evidence>
<dbReference type="GO" id="GO:0006438">
    <property type="term" value="P:valyl-tRNA aminoacylation"/>
    <property type="evidence" value="ECO:0007669"/>
    <property type="project" value="UniProtKB-UniRule"/>
</dbReference>
<dbReference type="PANTHER" id="PTHR11946">
    <property type="entry name" value="VALYL-TRNA SYNTHETASES"/>
    <property type="match status" value="1"/>
</dbReference>
<keyword evidence="4" id="KW-0479">Metal-binding</keyword>
<dbReference type="CDD" id="cd07962">
    <property type="entry name" value="Anticodon_Ia_Val"/>
    <property type="match status" value="1"/>
</dbReference>
<evidence type="ECO:0000256" key="6">
    <source>
        <dbReference type="ARBA" id="ARBA00022833"/>
    </source>
</evidence>
<comment type="similarity">
    <text evidence="11">Belongs to the class-I aminoacyl-tRNA synthetase family. ValS type 1 subfamily.</text>
</comment>
<feature type="binding site" evidence="11">
    <location>
        <position position="560"/>
    </location>
    <ligand>
        <name>ATP</name>
        <dbReference type="ChEBI" id="CHEBI:30616"/>
    </ligand>
</feature>
<keyword evidence="2 11" id="KW-0963">Cytoplasm</keyword>
<dbReference type="HAMAP" id="MF_02004">
    <property type="entry name" value="Val_tRNA_synth_type1"/>
    <property type="match status" value="1"/>
</dbReference>
<evidence type="ECO:0000256" key="4">
    <source>
        <dbReference type="ARBA" id="ARBA00022723"/>
    </source>
</evidence>
<dbReference type="NCBIfam" id="NF004349">
    <property type="entry name" value="PRK05729.1"/>
    <property type="match status" value="1"/>
</dbReference>
<evidence type="ECO:0000256" key="5">
    <source>
        <dbReference type="ARBA" id="ARBA00022741"/>
    </source>
</evidence>
<dbReference type="InterPro" id="IPR002300">
    <property type="entry name" value="aa-tRNA-synth_Ia"/>
</dbReference>
<dbReference type="InterPro" id="IPR037118">
    <property type="entry name" value="Val-tRNA_synth_C_sf"/>
</dbReference>
<reference evidence="17" key="1">
    <citation type="submission" date="2010-03" db="EMBL/GenBank/DDBJ databases">
        <title>The genome sequence of Thermus scotoductus SA-01.</title>
        <authorList>
            <person name="Gounder K."/>
            <person name="Liesegang H."/>
            <person name="Brzuszkiewicz E."/>
            <person name="Wollherr A."/>
            <person name="Daniel R."/>
            <person name="Gottschalk G."/>
            <person name="van Heerden E."/>
            <person name="Litthauer D."/>
        </authorList>
    </citation>
    <scope>NUCLEOTIDE SEQUENCE [LARGE SCALE GENOMIC DNA]</scope>
    <source>
        <strain evidence="17">ATCC 700910 / SA-01</strain>
    </source>
</reference>
<dbReference type="Pfam" id="PF08264">
    <property type="entry name" value="Anticodon_1"/>
    <property type="match status" value="1"/>
</dbReference>
<dbReference type="InterPro" id="IPR019499">
    <property type="entry name" value="Val-tRNA_synth_tRNA-bd"/>
</dbReference>
<dbReference type="Pfam" id="PF00133">
    <property type="entry name" value="tRNA-synt_1"/>
    <property type="match status" value="1"/>
</dbReference>
<comment type="cofactor">
    <cofactor evidence="1">
        <name>Zn(2+)</name>
        <dbReference type="ChEBI" id="CHEBI:29105"/>
    </cofactor>
</comment>
<dbReference type="InterPro" id="IPR010978">
    <property type="entry name" value="tRNA-bd_arm"/>
</dbReference>
<dbReference type="Proteomes" id="UP000008087">
    <property type="component" value="Chromosome"/>
</dbReference>
<dbReference type="GO" id="GO:0004832">
    <property type="term" value="F:valine-tRNA ligase activity"/>
    <property type="evidence" value="ECO:0007669"/>
    <property type="project" value="UniProtKB-UniRule"/>
</dbReference>
<dbReference type="EC" id="6.1.1.9" evidence="11"/>
<proteinExistence type="inferred from homology"/>
<dbReference type="eggNOG" id="COG0525">
    <property type="taxonomic scope" value="Bacteria"/>
</dbReference>
<dbReference type="InterPro" id="IPR009080">
    <property type="entry name" value="tRNAsynth_Ia_anticodon-bd"/>
</dbReference>
<evidence type="ECO:0000256" key="7">
    <source>
        <dbReference type="ARBA" id="ARBA00022840"/>
    </source>
</evidence>
<dbReference type="NCBIfam" id="TIGR00422">
    <property type="entry name" value="valS"/>
    <property type="match status" value="1"/>
</dbReference>
<evidence type="ECO:0000259" key="13">
    <source>
        <dbReference type="Pfam" id="PF00133"/>
    </source>
</evidence>
<evidence type="ECO:0000256" key="9">
    <source>
        <dbReference type="ARBA" id="ARBA00023146"/>
    </source>
</evidence>
<feature type="short sequence motif" description="'HIGH' region" evidence="11">
    <location>
        <begin position="72"/>
        <end position="82"/>
    </location>
</feature>
<organism evidence="16 17">
    <name type="scientific">Thermus scotoductus (strain ATCC 700910 / SA-01)</name>
    <dbReference type="NCBI Taxonomy" id="743525"/>
    <lineage>
        <taxon>Bacteria</taxon>
        <taxon>Thermotogati</taxon>
        <taxon>Deinococcota</taxon>
        <taxon>Deinococci</taxon>
        <taxon>Thermales</taxon>
        <taxon>Thermaceae</taxon>
        <taxon>Thermus</taxon>
    </lineage>
</organism>
<feature type="region of interest" description="Disordered" evidence="12">
    <location>
        <begin position="1"/>
        <end position="32"/>
    </location>
</feature>
<dbReference type="STRING" id="743525.TSC_c14920"/>
<dbReference type="GO" id="GO:0002161">
    <property type="term" value="F:aminoacyl-tRNA deacylase activity"/>
    <property type="evidence" value="ECO:0007669"/>
    <property type="project" value="InterPro"/>
</dbReference>
<comment type="subunit">
    <text evidence="11">Monomer.</text>
</comment>
<dbReference type="InterPro" id="IPR014729">
    <property type="entry name" value="Rossmann-like_a/b/a_fold"/>
</dbReference>
<dbReference type="GO" id="GO:0005829">
    <property type="term" value="C:cytosol"/>
    <property type="evidence" value="ECO:0007669"/>
    <property type="project" value="TreeGrafter"/>
</dbReference>
<evidence type="ECO:0000256" key="3">
    <source>
        <dbReference type="ARBA" id="ARBA00022598"/>
    </source>
</evidence>
<sequence length="891" mass="101625">MPSGKGYLAFPALASPERTPPSLGKLSDSMDLPKAYDPKTVEPKWAEKWAKNPFVANPKSGKTPFVIFMPPPNVTGSLHMGHALDNSLQDALIRYKRMQGYEAVWLPGTDHAGIATQVVVERLLLKEGKTRHDLGREAFLKRVWEWKEESGGTILKQLKRLGASADWSREAFTMDEARSKAVRYAFSRYYHEGLAYRAPRLVNWCPRCETTLSDLEVETEPTPGKLYTLAYEVEGGERIAIATVRPETVFADQAIAVHPEDERYRHLIGKKARIPLTDIWIPILADSAVEREFGTGALKVTPAHDPLDYEIGERHGLEAVSVINLEGRMEGGRVPEPLRGLDRFEARKKAVELFREAGHLLKEEDYTIQMATCSRCGTPLEYAIFPQWWLSMKPLAEKVIRGLERDEIAFVPERWKKVNLDWLKNVRDWNISRQLWWGHQIPAWYCQDCQAVNVPHPERYLEDPSTCEACGSPNLKRDEDVFDTWFSSALWPLSTLGWPEETEDLKAFYPGDVLVTGYDILFLWVSRMEVSGYHFRGERPFKTVLLHGLVLDEKGQKMSKSKGNVIDPLEMVERYGADALRFALTYLTTGGQDIRLDLRWLEMARNFANKLYNAARFVLLSREAFQAKADEPTLADRFMQSRLSRGVAEITRLYEALDLAQAAREVYELVWSEFCDWYLEASKPALKAGNAFTLRTLEETLATLLKLLHPIMPFLTSELYQALTGKEELAFEAWPQPKATDEEAEARFEALKQAVTAVRALKAEAGLPLAQEVRVYLEGEATPVVENQEVFRFLARAELLSERPNRALVKAMPKVTVRMPLEGLLDVEEWRRRQEKRLQELLALAERSQKKLSAPGFREKAPKEVVEAEEERLKENLAQIERIREALSQIG</sequence>
<dbReference type="HOGENOM" id="CLU_001493_0_2_0"/>
<comment type="catalytic activity">
    <reaction evidence="10 11">
        <text>tRNA(Val) + L-valine + ATP = L-valyl-tRNA(Val) + AMP + diphosphate</text>
        <dbReference type="Rhea" id="RHEA:10704"/>
        <dbReference type="Rhea" id="RHEA-COMP:9672"/>
        <dbReference type="Rhea" id="RHEA-COMP:9708"/>
        <dbReference type="ChEBI" id="CHEBI:30616"/>
        <dbReference type="ChEBI" id="CHEBI:33019"/>
        <dbReference type="ChEBI" id="CHEBI:57762"/>
        <dbReference type="ChEBI" id="CHEBI:78442"/>
        <dbReference type="ChEBI" id="CHEBI:78537"/>
        <dbReference type="ChEBI" id="CHEBI:456215"/>
        <dbReference type="EC" id="6.1.1.9"/>
    </reaction>
</comment>
<keyword evidence="3 11" id="KW-0436">Ligase</keyword>
<comment type="domain">
    <text evidence="11">ValRS has two distinct active sites: one for aminoacylation and one for editing. The misactivated threonine is translocated from the active site to the editing site.</text>
</comment>
<dbReference type="InterPro" id="IPR033705">
    <property type="entry name" value="Anticodon_Ia_Val"/>
</dbReference>
<comment type="function">
    <text evidence="11">Catalyzes the attachment of valine to tRNA(Val). As ValRS can inadvertently accommodate and process structurally similar amino acids such as threonine, to avoid such errors, it has a 'posttransfer' editing activity that hydrolyzes mischarged Thr-tRNA(Val) in a tRNA-dependent manner.</text>
</comment>
<dbReference type="KEGG" id="tsc:TSC_c14920"/>
<dbReference type="PRINTS" id="PR00986">
    <property type="entry name" value="TRNASYNTHVAL"/>
</dbReference>
<dbReference type="SUPFAM" id="SSF47323">
    <property type="entry name" value="Anticodon-binding domain of a subclass of class I aminoacyl-tRNA synthetases"/>
    <property type="match status" value="1"/>
</dbReference>
<dbReference type="InterPro" id="IPR002303">
    <property type="entry name" value="Valyl-tRNA_ligase"/>
</dbReference>
<keyword evidence="6" id="KW-0862">Zinc</keyword>
<evidence type="ECO:0000259" key="14">
    <source>
        <dbReference type="Pfam" id="PF08264"/>
    </source>
</evidence>
<feature type="domain" description="Aminoacyl-tRNA synthetase class Ia" evidence="13">
    <location>
        <begin position="45"/>
        <end position="597"/>
    </location>
</feature>
<dbReference type="SUPFAM" id="SSF52374">
    <property type="entry name" value="Nucleotidylyl transferase"/>
    <property type="match status" value="1"/>
</dbReference>
<evidence type="ECO:0000256" key="8">
    <source>
        <dbReference type="ARBA" id="ARBA00022917"/>
    </source>
</evidence>
<feature type="domain" description="Methionyl/Valyl/Leucyl/Isoleucyl-tRNA synthetase anticodon-binding" evidence="14">
    <location>
        <begin position="636"/>
        <end position="776"/>
    </location>
</feature>
<protein>
    <recommendedName>
        <fullName evidence="11">Valine--tRNA ligase</fullName>
        <ecNumber evidence="11">6.1.1.9</ecNumber>
    </recommendedName>
    <alternativeName>
        <fullName evidence="11">Valyl-tRNA synthetase</fullName>
        <shortName evidence="11">ValRS</shortName>
    </alternativeName>
</protein>
<dbReference type="Pfam" id="PF10458">
    <property type="entry name" value="Val_tRNA-synt_C"/>
    <property type="match status" value="1"/>
</dbReference>
<reference evidence="16 17" key="2">
    <citation type="journal article" date="2011" name="BMC Genomics">
        <title>Sequence of the hyperplastic genome of the naturally competent Thermus scotoductus SA-01.</title>
        <authorList>
            <person name="Gounder K."/>
            <person name="Brzuszkiewicz E."/>
            <person name="Liesegang H."/>
            <person name="Wollherr A."/>
            <person name="Daniel R."/>
            <person name="Gottschalk G."/>
            <person name="Reva O."/>
            <person name="Kumwenda B."/>
            <person name="Srivastava M."/>
            <person name="Bricio C."/>
            <person name="Berenguer J."/>
            <person name="van Heerden E."/>
            <person name="Litthauer D."/>
        </authorList>
    </citation>
    <scope>NUCLEOTIDE SEQUENCE [LARGE SCALE GENOMIC DNA]</scope>
    <source>
        <strain evidence="17">ATCC 700910 / SA-01</strain>
    </source>
</reference>
<evidence type="ECO:0000256" key="1">
    <source>
        <dbReference type="ARBA" id="ARBA00001947"/>
    </source>
</evidence>
<dbReference type="Gene3D" id="3.30.1170.10">
    <property type="match status" value="1"/>
</dbReference>
<dbReference type="CDD" id="cd00817">
    <property type="entry name" value="ValRS_core"/>
    <property type="match status" value="1"/>
</dbReference>
<dbReference type="InterPro" id="IPR001412">
    <property type="entry name" value="aa-tRNA-synth_I_CS"/>
</dbReference>
<dbReference type="InterPro" id="IPR013155">
    <property type="entry name" value="M/V/L/I-tRNA-synth_anticd-bd"/>
</dbReference>
<dbReference type="FunFam" id="3.40.50.620:FF:000020">
    <property type="entry name" value="Valine--tRNA ligase, mitochondrial"/>
    <property type="match status" value="1"/>
</dbReference>
<evidence type="ECO:0000256" key="12">
    <source>
        <dbReference type="SAM" id="MobiDB-lite"/>
    </source>
</evidence>
<evidence type="ECO:0000259" key="15">
    <source>
        <dbReference type="Pfam" id="PF10458"/>
    </source>
</evidence>
<dbReference type="SUPFAM" id="SSF46589">
    <property type="entry name" value="tRNA-binding arm"/>
    <property type="match status" value="1"/>
</dbReference>
<dbReference type="PROSITE" id="PS00178">
    <property type="entry name" value="AA_TRNA_LIGASE_I"/>
    <property type="match status" value="1"/>
</dbReference>
<name>E8PK78_THESS</name>
<dbReference type="AlphaFoldDB" id="E8PK78"/>
<evidence type="ECO:0000256" key="11">
    <source>
        <dbReference type="HAMAP-Rule" id="MF_02004"/>
    </source>
</evidence>
<keyword evidence="11" id="KW-0175">Coiled coil</keyword>
<dbReference type="Gene3D" id="1.10.730.10">
    <property type="entry name" value="Isoleucyl-tRNA Synthetase, Domain 1"/>
    <property type="match status" value="1"/>
</dbReference>
<dbReference type="SUPFAM" id="SSF50677">
    <property type="entry name" value="ValRS/IleRS/LeuRS editing domain"/>
    <property type="match status" value="1"/>
</dbReference>
<accession>E8PK78</accession>
<feature type="domain" description="Valyl-tRNA synthetase tRNA-binding arm" evidence="15">
    <location>
        <begin position="826"/>
        <end position="891"/>
    </location>
</feature>